<proteinExistence type="predicted"/>
<dbReference type="CDD" id="cd03310">
    <property type="entry name" value="CIMS_like"/>
    <property type="match status" value="1"/>
</dbReference>
<comment type="caution">
    <text evidence="1">The sequence shown here is derived from an EMBL/GenBank/DDBJ whole genome shotgun (WGS) entry which is preliminary data.</text>
</comment>
<protein>
    <submittedName>
        <fullName evidence="1">5-methyltetrahydropteroyltriglutamate--homocysteine methyltransferase</fullName>
    </submittedName>
</protein>
<gene>
    <name evidence="1" type="ORF">ENT52_05805</name>
</gene>
<accession>A0A7J3M4L8</accession>
<reference evidence="1" key="1">
    <citation type="journal article" date="2020" name="mSystems">
        <title>Genome- and Community-Level Interaction Insights into Carbon Utilization and Element Cycling Functions of Hydrothermarchaeota in Hydrothermal Sediment.</title>
        <authorList>
            <person name="Zhou Z."/>
            <person name="Liu Y."/>
            <person name="Xu W."/>
            <person name="Pan J."/>
            <person name="Luo Z.H."/>
            <person name="Li M."/>
        </authorList>
    </citation>
    <scope>NUCLEOTIDE SEQUENCE [LARGE SCALE GENOMIC DNA]</scope>
    <source>
        <strain evidence="1">SpSt-587</strain>
    </source>
</reference>
<keyword evidence="1" id="KW-0808">Transferase</keyword>
<dbReference type="GO" id="GO:0008168">
    <property type="term" value="F:methyltransferase activity"/>
    <property type="evidence" value="ECO:0007669"/>
    <property type="project" value="UniProtKB-KW"/>
</dbReference>
<dbReference type="AlphaFoldDB" id="A0A7J3M4L8"/>
<keyword evidence="1" id="KW-0489">Methyltransferase</keyword>
<dbReference type="SUPFAM" id="SSF51726">
    <property type="entry name" value="UROD/MetE-like"/>
    <property type="match status" value="1"/>
</dbReference>
<dbReference type="InterPro" id="IPR038071">
    <property type="entry name" value="UROD/MetE-like_sf"/>
</dbReference>
<dbReference type="GO" id="GO:0032259">
    <property type="term" value="P:methylation"/>
    <property type="evidence" value="ECO:0007669"/>
    <property type="project" value="UniProtKB-KW"/>
</dbReference>
<organism evidence="1">
    <name type="scientific">Archaeoglobus fulgidus</name>
    <dbReference type="NCBI Taxonomy" id="2234"/>
    <lineage>
        <taxon>Archaea</taxon>
        <taxon>Methanobacteriati</taxon>
        <taxon>Methanobacteriota</taxon>
        <taxon>Archaeoglobi</taxon>
        <taxon>Archaeoglobales</taxon>
        <taxon>Archaeoglobaceae</taxon>
        <taxon>Archaeoglobus</taxon>
    </lineage>
</organism>
<name>A0A7J3M4L8_ARCFL</name>
<evidence type="ECO:0000313" key="1">
    <source>
        <dbReference type="EMBL" id="HGT83224.1"/>
    </source>
</evidence>
<sequence length="315" mass="37165">MILDDIGSFPLPHGITREWVEKNLETREYEEMVQRAFLMKSKYLDTPNYPQFRDMISMFLDPIRNKEFQDDAYLIAEKYAKIRELEIVEKMKVERVRVCITGAFELYYREFRGVIYEDVLLNIAESVYRFARNALKFENVTCISFDEPSLGTAPDLQPEKELIERVYDKKLRADVQVHLHNPVFYEKFMETEINVLGIESARNPQNLETIDPEILESHGKFLRLGVARSDVDCIIMEFNERYNVDAWKDENLVELAVEEFESVERIRERIKHAFEKFGELVKYVGPDCGVFSFPSQKVAMKLLENLRKARDSWKA</sequence>
<dbReference type="Gene3D" id="3.20.20.210">
    <property type="match status" value="1"/>
</dbReference>
<dbReference type="EMBL" id="DSYZ01000110">
    <property type="protein sequence ID" value="HGT83224.1"/>
    <property type="molecule type" value="Genomic_DNA"/>
</dbReference>